<proteinExistence type="predicted"/>
<dbReference type="EMBL" id="HBFW01013502">
    <property type="protein sequence ID" value="CAD8937515.1"/>
    <property type="molecule type" value="Transcribed_RNA"/>
</dbReference>
<evidence type="ECO:0000313" key="3">
    <source>
        <dbReference type="EMBL" id="CAD8937516.1"/>
    </source>
</evidence>
<evidence type="ECO:0000313" key="2">
    <source>
        <dbReference type="EMBL" id="CAD8937515.1"/>
    </source>
</evidence>
<reference evidence="2" key="1">
    <citation type="submission" date="2021-01" db="EMBL/GenBank/DDBJ databases">
        <authorList>
            <person name="Corre E."/>
            <person name="Pelletier E."/>
            <person name="Niang G."/>
            <person name="Scheremetjew M."/>
            <person name="Finn R."/>
            <person name="Kale V."/>
            <person name="Holt S."/>
            <person name="Cochrane G."/>
            <person name="Meng A."/>
            <person name="Brown T."/>
            <person name="Cohen L."/>
        </authorList>
    </citation>
    <scope>NUCLEOTIDE SEQUENCE</scope>
    <source>
        <strain evidence="2">ECT3854</strain>
    </source>
</reference>
<protein>
    <submittedName>
        <fullName evidence="2">Uncharacterized protein</fullName>
    </submittedName>
</protein>
<name>A0A6U1R891_CYCTE</name>
<dbReference type="AlphaFoldDB" id="A0A6U1R891"/>
<organism evidence="2">
    <name type="scientific">Cyclophora tenuis</name>
    <name type="common">Marine diatom</name>
    <dbReference type="NCBI Taxonomy" id="216820"/>
    <lineage>
        <taxon>Eukaryota</taxon>
        <taxon>Sar</taxon>
        <taxon>Stramenopiles</taxon>
        <taxon>Ochrophyta</taxon>
        <taxon>Bacillariophyta</taxon>
        <taxon>Fragilariophyceae</taxon>
        <taxon>Fragilariophycidae</taxon>
        <taxon>Cyclophorales</taxon>
        <taxon>Cyclophoraceae</taxon>
        <taxon>Cyclophora</taxon>
    </lineage>
</organism>
<evidence type="ECO:0000256" key="1">
    <source>
        <dbReference type="SAM" id="MobiDB-lite"/>
    </source>
</evidence>
<sequence length="104" mass="11486">MTVALFAIQHVFVIPLNRVNGVVVKDGLININNKKQLLKAEEDARNAHNGTDDAPPMSLWRFPCFDRSMVGFCCLLSDDELRNKSGCHSSVSAPPRKDLVCSSD</sequence>
<feature type="compositionally biased region" description="Basic and acidic residues" evidence="1">
    <location>
        <begin position="95"/>
        <end position="104"/>
    </location>
</feature>
<dbReference type="EMBL" id="HBFW01013503">
    <property type="protein sequence ID" value="CAD8937516.1"/>
    <property type="molecule type" value="Transcribed_RNA"/>
</dbReference>
<feature type="region of interest" description="Disordered" evidence="1">
    <location>
        <begin position="85"/>
        <end position="104"/>
    </location>
</feature>
<gene>
    <name evidence="2" type="ORF">CTEN0397_LOCUS8574</name>
    <name evidence="3" type="ORF">CTEN0397_LOCUS8575</name>
</gene>
<accession>A0A6U1R891</accession>